<sequence>MNKTIRRLMLFASLVCLYGMAFLIYINTSTGLVLFGVIPEFFVYLIFTYFISSILIEIMTGEEPFKNVKVALKKASILLVVFLLYAVTYWLFYKYIIVANHLENTLLGEHSYLVFIFLMVFFGIRFSKKLYLK</sequence>
<name>S3NC43_9GAMM</name>
<dbReference type="HOGENOM" id="CLU_1964055_0_0_6"/>
<evidence type="ECO:0000313" key="2">
    <source>
        <dbReference type="EMBL" id="EPF71929.1"/>
    </source>
</evidence>
<feature type="transmembrane region" description="Helical" evidence="1">
    <location>
        <begin position="110"/>
        <end position="127"/>
    </location>
</feature>
<keyword evidence="1" id="KW-1133">Transmembrane helix</keyword>
<dbReference type="RefSeq" id="WP_016656679.1">
    <property type="nucleotide sequence ID" value="NZ_KE340353.1"/>
</dbReference>
<evidence type="ECO:0000313" key="3">
    <source>
        <dbReference type="Proteomes" id="UP000014568"/>
    </source>
</evidence>
<feature type="transmembrane region" description="Helical" evidence="1">
    <location>
        <begin position="32"/>
        <end position="56"/>
    </location>
</feature>
<gene>
    <name evidence="2" type="ORF">F945_02275</name>
</gene>
<dbReference type="Proteomes" id="UP000014568">
    <property type="component" value="Unassembled WGS sequence"/>
</dbReference>
<proteinExistence type="predicted"/>
<dbReference type="AlphaFoldDB" id="S3NC43"/>
<dbReference type="PATRIC" id="fig|421052.3.peg.2221"/>
<keyword evidence="1" id="KW-0812">Transmembrane</keyword>
<dbReference type="OrthoDB" id="6694135at2"/>
<protein>
    <submittedName>
        <fullName evidence="2">Uncharacterized protein</fullName>
    </submittedName>
</protein>
<dbReference type="EMBL" id="ATGI01000031">
    <property type="protein sequence ID" value="EPF71929.1"/>
    <property type="molecule type" value="Genomic_DNA"/>
</dbReference>
<keyword evidence="1" id="KW-0472">Membrane</keyword>
<comment type="caution">
    <text evidence="2">The sequence shown here is derived from an EMBL/GenBank/DDBJ whole genome shotgun (WGS) entry which is preliminary data.</text>
</comment>
<accession>S3NC43</accession>
<evidence type="ECO:0000256" key="1">
    <source>
        <dbReference type="SAM" id="Phobius"/>
    </source>
</evidence>
<organism evidence="2 3">
    <name type="scientific">Acinetobacter rudis CIP 110305</name>
    <dbReference type="NCBI Taxonomy" id="421052"/>
    <lineage>
        <taxon>Bacteria</taxon>
        <taxon>Pseudomonadati</taxon>
        <taxon>Pseudomonadota</taxon>
        <taxon>Gammaproteobacteria</taxon>
        <taxon>Moraxellales</taxon>
        <taxon>Moraxellaceae</taxon>
        <taxon>Acinetobacter</taxon>
    </lineage>
</organism>
<feature type="transmembrane region" description="Helical" evidence="1">
    <location>
        <begin position="7"/>
        <end position="26"/>
    </location>
</feature>
<feature type="transmembrane region" description="Helical" evidence="1">
    <location>
        <begin position="77"/>
        <end position="98"/>
    </location>
</feature>
<reference evidence="2 3" key="1">
    <citation type="submission" date="2013-06" db="EMBL/GenBank/DDBJ databases">
        <title>The Genome Sequence of Acinetobacter rudis CIP 110305.</title>
        <authorList>
            <consortium name="The Broad Institute Genome Sequencing Platform"/>
            <consortium name="The Broad Institute Genome Sequencing Center for Infectious Disease"/>
            <person name="Cerqueira G."/>
            <person name="Feldgarden M."/>
            <person name="Courvalin P."/>
            <person name="Perichon B."/>
            <person name="Grillot-Courvalin C."/>
            <person name="Clermont D."/>
            <person name="Rocha E."/>
            <person name="Yoon E.-J."/>
            <person name="Nemec A."/>
            <person name="Young S.K."/>
            <person name="Zeng Q."/>
            <person name="Gargeya S."/>
            <person name="Fitzgerald M."/>
            <person name="Abouelleil A."/>
            <person name="Alvarado L."/>
            <person name="Berlin A.M."/>
            <person name="Chapman S.B."/>
            <person name="Dewar J."/>
            <person name="Goldberg J."/>
            <person name="Griggs A."/>
            <person name="Gujja S."/>
            <person name="Hansen M."/>
            <person name="Howarth C."/>
            <person name="Imamovic A."/>
            <person name="Larimer J."/>
            <person name="McCowan C."/>
            <person name="Murphy C."/>
            <person name="Pearson M."/>
            <person name="Priest M."/>
            <person name="Roberts A."/>
            <person name="Saif S."/>
            <person name="Shea T."/>
            <person name="Sykes S."/>
            <person name="Wortman J."/>
            <person name="Nusbaum C."/>
            <person name="Birren B."/>
        </authorList>
    </citation>
    <scope>NUCLEOTIDE SEQUENCE [LARGE SCALE GENOMIC DNA]</scope>
    <source>
        <strain evidence="2 3">CIP 110305</strain>
    </source>
</reference>
<keyword evidence="3" id="KW-1185">Reference proteome</keyword>